<keyword evidence="2" id="KW-1185">Reference proteome</keyword>
<sequence length="98" mass="11617">MTPYFGLFNWQELAKFYLERVKNEEQWPGEINCRNFAKDGWGDQLPEFAHFFDIKSMRAITEQAGFSIDDIYYFCYENIPDAYKTNGKEYVGMIASKK</sequence>
<dbReference type="AlphaFoldDB" id="A0A0W0ZJD5"/>
<keyword evidence="1" id="KW-0489">Methyltransferase</keyword>
<proteinExistence type="predicted"/>
<accession>A0A0W0ZJD5</accession>
<dbReference type="STRING" id="947033.Lste_2565"/>
<keyword evidence="1" id="KW-0808">Transferase</keyword>
<reference evidence="1 2" key="1">
    <citation type="submission" date="2015-11" db="EMBL/GenBank/DDBJ databases">
        <title>Genomic analysis of 38 Legionella species identifies large and diverse effector repertoires.</title>
        <authorList>
            <person name="Burstein D."/>
            <person name="Amaro F."/>
            <person name="Zusman T."/>
            <person name="Lifshitz Z."/>
            <person name="Cohen O."/>
            <person name="Gilbert J.A."/>
            <person name="Pupko T."/>
            <person name="Shuman H.A."/>
            <person name="Segal G."/>
        </authorList>
    </citation>
    <scope>NUCLEOTIDE SEQUENCE [LARGE SCALE GENOMIC DNA]</scope>
    <source>
        <strain evidence="1 2">IMVS3376</strain>
    </source>
</reference>
<dbReference type="GO" id="GO:0032259">
    <property type="term" value="P:methylation"/>
    <property type="evidence" value="ECO:0007669"/>
    <property type="project" value="UniProtKB-KW"/>
</dbReference>
<name>A0A0W0ZJD5_9GAMM</name>
<comment type="caution">
    <text evidence="1">The sequence shown here is derived from an EMBL/GenBank/DDBJ whole genome shotgun (WGS) entry which is preliminary data.</text>
</comment>
<dbReference type="GO" id="GO:0008168">
    <property type="term" value="F:methyltransferase activity"/>
    <property type="evidence" value="ECO:0007669"/>
    <property type="project" value="UniProtKB-KW"/>
</dbReference>
<evidence type="ECO:0000313" key="1">
    <source>
        <dbReference type="EMBL" id="KTD69407.1"/>
    </source>
</evidence>
<dbReference type="Proteomes" id="UP000054926">
    <property type="component" value="Unassembled WGS sequence"/>
</dbReference>
<dbReference type="PATRIC" id="fig|947033.5.peg.2720"/>
<dbReference type="EMBL" id="LNYY01000019">
    <property type="protein sequence ID" value="KTD69407.1"/>
    <property type="molecule type" value="Genomic_DNA"/>
</dbReference>
<gene>
    <name evidence="1" type="ORF">Lste_2565</name>
</gene>
<dbReference type="OrthoDB" id="8592889at2"/>
<evidence type="ECO:0000313" key="2">
    <source>
        <dbReference type="Proteomes" id="UP000054926"/>
    </source>
</evidence>
<protein>
    <submittedName>
        <fullName evidence="1">Putative Methyltransferase</fullName>
    </submittedName>
</protein>
<dbReference type="RefSeq" id="WP_058511352.1">
    <property type="nucleotide sequence ID" value="NZ_DAIOMV010000005.1"/>
</dbReference>
<organism evidence="1 2">
    <name type="scientific">Legionella steelei</name>
    <dbReference type="NCBI Taxonomy" id="947033"/>
    <lineage>
        <taxon>Bacteria</taxon>
        <taxon>Pseudomonadati</taxon>
        <taxon>Pseudomonadota</taxon>
        <taxon>Gammaproteobacteria</taxon>
        <taxon>Legionellales</taxon>
        <taxon>Legionellaceae</taxon>
        <taxon>Legionella</taxon>
    </lineage>
</organism>